<evidence type="ECO:0000313" key="6">
    <source>
        <dbReference type="Proteomes" id="UP000262712"/>
    </source>
</evidence>
<keyword evidence="5" id="KW-1185">Reference proteome</keyword>
<evidence type="ECO:0000256" key="1">
    <source>
        <dbReference type="SAM" id="MobiDB-lite"/>
    </source>
</evidence>
<evidence type="ECO:0000313" key="4">
    <source>
        <dbReference type="EMBL" id="PHO18023.1"/>
    </source>
</evidence>
<dbReference type="Pfam" id="PF13103">
    <property type="entry name" value="TonB_2"/>
    <property type="match status" value="1"/>
</dbReference>
<dbReference type="Proteomes" id="UP000221222">
    <property type="component" value="Unassembled WGS sequence"/>
</dbReference>
<dbReference type="Proteomes" id="UP000262712">
    <property type="component" value="Chromosome"/>
</dbReference>
<dbReference type="SUPFAM" id="SSF74653">
    <property type="entry name" value="TolA/TonB C-terminal domain"/>
    <property type="match status" value="1"/>
</dbReference>
<dbReference type="KEGG" id="amol:AMOL_2012"/>
<reference evidence="4 5" key="1">
    <citation type="submission" date="2017-09" db="EMBL/GenBank/DDBJ databases">
        <title>Arcobacter canalis sp. nov., a new species isolated from a water canal contaminated with urban sewage.</title>
        <authorList>
            <person name="Perez-Cataluna A."/>
            <person name="Salas-Masso N."/>
            <person name="Figueras M.J."/>
        </authorList>
    </citation>
    <scope>NUCLEOTIDE SEQUENCE [LARGE SCALE GENOMIC DNA]</scope>
    <source>
        <strain evidence="4 5">F98-3</strain>
    </source>
</reference>
<protein>
    <submittedName>
        <fullName evidence="3">Tol-Pal system subunit TolA</fullName>
    </submittedName>
</protein>
<dbReference type="AlphaFoldDB" id="A0A2G1DHQ3"/>
<evidence type="ECO:0000256" key="2">
    <source>
        <dbReference type="SAM" id="Phobius"/>
    </source>
</evidence>
<organism evidence="4 5">
    <name type="scientific">Malaciobacter molluscorum LMG 25693</name>
    <dbReference type="NCBI Taxonomy" id="870501"/>
    <lineage>
        <taxon>Bacteria</taxon>
        <taxon>Pseudomonadati</taxon>
        <taxon>Campylobacterota</taxon>
        <taxon>Epsilonproteobacteria</taxon>
        <taxon>Campylobacterales</taxon>
        <taxon>Arcobacteraceae</taxon>
        <taxon>Malaciobacter</taxon>
    </lineage>
</organism>
<keyword evidence="2" id="KW-1133">Transmembrane helix</keyword>
<dbReference type="EMBL" id="NXFY01000009">
    <property type="protein sequence ID" value="PHO18023.1"/>
    <property type="molecule type" value="Genomic_DNA"/>
</dbReference>
<proteinExistence type="predicted"/>
<dbReference type="EMBL" id="CP032098">
    <property type="protein sequence ID" value="AXX92966.1"/>
    <property type="molecule type" value="Genomic_DNA"/>
</dbReference>
<feature type="transmembrane region" description="Helical" evidence="2">
    <location>
        <begin position="14"/>
        <end position="36"/>
    </location>
</feature>
<sequence>MLKLFSTARNDTNFYLSGILSFFIYILVFTLFLLYIDEHDVKLYDSSKKTTVLELEVVLSDEKQNNISKMSVNKKVEEDVAKKSVSNSPKQKANIKSLFANVDTKEEKVVKEVVNNVKSSNVSSRFKSKFEREKKTSGDLNLSKMLDDVKMKKRSLAIDTSSEHANDPYFSKIHEILAQRWNPIMIDDGLSAKVLIIISKLGNFNYKFLKYSTNEKFDTLLKEFLEEQKNLPYPPHNKGSSTTIEVTFKSKG</sequence>
<keyword evidence="2" id="KW-0812">Transmembrane</keyword>
<evidence type="ECO:0000313" key="3">
    <source>
        <dbReference type="EMBL" id="AXX92966.1"/>
    </source>
</evidence>
<name>A0A2G1DHQ3_9BACT</name>
<accession>A0A2G1DHQ3</accession>
<dbReference type="RefSeq" id="WP_099342405.1">
    <property type="nucleotide sequence ID" value="NZ_CP032098.1"/>
</dbReference>
<feature type="region of interest" description="Disordered" evidence="1">
    <location>
        <begin position="232"/>
        <end position="252"/>
    </location>
</feature>
<reference evidence="3 6" key="2">
    <citation type="submission" date="2018-08" db="EMBL/GenBank/DDBJ databases">
        <title>Complete genome of the Arcobacter molluscorum type strain LMG 25693.</title>
        <authorList>
            <person name="Miller W.G."/>
            <person name="Yee E."/>
            <person name="Bono J.L."/>
        </authorList>
    </citation>
    <scope>NUCLEOTIDE SEQUENCE [LARGE SCALE GENOMIC DNA]</scope>
    <source>
        <strain evidence="3 6">CECT 7696</strain>
    </source>
</reference>
<keyword evidence="2" id="KW-0472">Membrane</keyword>
<gene>
    <name evidence="3" type="primary">tolA</name>
    <name evidence="3" type="ORF">AMOL_2012</name>
    <name evidence="4" type="ORF">CPU12_07095</name>
</gene>
<evidence type="ECO:0000313" key="5">
    <source>
        <dbReference type="Proteomes" id="UP000221222"/>
    </source>
</evidence>